<dbReference type="Proteomes" id="UP001303889">
    <property type="component" value="Unassembled WGS sequence"/>
</dbReference>
<evidence type="ECO:0000313" key="4">
    <source>
        <dbReference type="EMBL" id="KAK3904412.1"/>
    </source>
</evidence>
<keyword evidence="5" id="KW-1185">Reference proteome</keyword>
<accession>A0AAN6RUY6</accession>
<evidence type="ECO:0000259" key="3">
    <source>
        <dbReference type="Pfam" id="PF05368"/>
    </source>
</evidence>
<dbReference type="InterPro" id="IPR036291">
    <property type="entry name" value="NAD(P)-bd_dom_sf"/>
</dbReference>
<evidence type="ECO:0000313" key="5">
    <source>
        <dbReference type="Proteomes" id="UP001303889"/>
    </source>
</evidence>
<name>A0AAN6RUY6_9PEZI</name>
<comment type="similarity">
    <text evidence="1">Belongs to the NmrA-type oxidoreductase family.</text>
</comment>
<organism evidence="4 5">
    <name type="scientific">Staphylotrichum tortipilum</name>
    <dbReference type="NCBI Taxonomy" id="2831512"/>
    <lineage>
        <taxon>Eukaryota</taxon>
        <taxon>Fungi</taxon>
        <taxon>Dikarya</taxon>
        <taxon>Ascomycota</taxon>
        <taxon>Pezizomycotina</taxon>
        <taxon>Sordariomycetes</taxon>
        <taxon>Sordariomycetidae</taxon>
        <taxon>Sordariales</taxon>
        <taxon>Chaetomiaceae</taxon>
        <taxon>Staphylotrichum</taxon>
    </lineage>
</organism>
<sequence length="305" mass="33137">MASQTILVVGATGHQGGAVIKALLALPNPNTPFHILALTRNPESPRAKALAAAHPGVVELIQGDNANPAPIFASKPKGSIAGVFVVTTVSGKVPEEKQAIPLIDAATVHGAKHIVFTSVDRGGDEASWTNPTEIEHFQAKHNIEIHLRDKAEKEGGKFTWTVLRPVAFLDNLSPGVFSSMFAAMWTAGLRPETKLQLISVKDIGIFAAMAFNEPARWAGRAVGLAGDELMLAELKEKFAKVTGKKLGQAWTIFGKAVLWGVKDVGTMFTWFERVGYGVDIKARRRELPELQDFEAWLRESAWMKQ</sequence>
<dbReference type="Pfam" id="PF05368">
    <property type="entry name" value="NmrA"/>
    <property type="match status" value="1"/>
</dbReference>
<gene>
    <name evidence="4" type="ORF">C8A05DRAFT_31784</name>
</gene>
<evidence type="ECO:0000256" key="1">
    <source>
        <dbReference type="ARBA" id="ARBA00006328"/>
    </source>
</evidence>
<dbReference type="AlphaFoldDB" id="A0AAN6RUY6"/>
<dbReference type="PANTHER" id="PTHR42748:SF7">
    <property type="entry name" value="NMRA LIKE REDOX SENSOR 1-RELATED"/>
    <property type="match status" value="1"/>
</dbReference>
<keyword evidence="2" id="KW-0521">NADP</keyword>
<reference evidence="4" key="1">
    <citation type="journal article" date="2023" name="Mol. Phylogenet. Evol.">
        <title>Genome-scale phylogeny and comparative genomics of the fungal order Sordariales.</title>
        <authorList>
            <person name="Hensen N."/>
            <person name="Bonometti L."/>
            <person name="Westerberg I."/>
            <person name="Brannstrom I.O."/>
            <person name="Guillou S."/>
            <person name="Cros-Aarteil S."/>
            <person name="Calhoun S."/>
            <person name="Haridas S."/>
            <person name="Kuo A."/>
            <person name="Mondo S."/>
            <person name="Pangilinan J."/>
            <person name="Riley R."/>
            <person name="LaButti K."/>
            <person name="Andreopoulos B."/>
            <person name="Lipzen A."/>
            <person name="Chen C."/>
            <person name="Yan M."/>
            <person name="Daum C."/>
            <person name="Ng V."/>
            <person name="Clum A."/>
            <person name="Steindorff A."/>
            <person name="Ohm R.A."/>
            <person name="Martin F."/>
            <person name="Silar P."/>
            <person name="Natvig D.O."/>
            <person name="Lalanne C."/>
            <person name="Gautier V."/>
            <person name="Ament-Velasquez S.L."/>
            <person name="Kruys A."/>
            <person name="Hutchinson M.I."/>
            <person name="Powell A.J."/>
            <person name="Barry K."/>
            <person name="Miller A.N."/>
            <person name="Grigoriev I.V."/>
            <person name="Debuchy R."/>
            <person name="Gladieux P."/>
            <person name="Hiltunen Thoren M."/>
            <person name="Johannesson H."/>
        </authorList>
    </citation>
    <scope>NUCLEOTIDE SEQUENCE</scope>
    <source>
        <strain evidence="4">CBS 103.79</strain>
    </source>
</reference>
<dbReference type="GO" id="GO:0005634">
    <property type="term" value="C:nucleus"/>
    <property type="evidence" value="ECO:0007669"/>
    <property type="project" value="TreeGrafter"/>
</dbReference>
<dbReference type="EMBL" id="MU855398">
    <property type="protein sequence ID" value="KAK3904412.1"/>
    <property type="molecule type" value="Genomic_DNA"/>
</dbReference>
<dbReference type="InterPro" id="IPR008030">
    <property type="entry name" value="NmrA-like"/>
</dbReference>
<feature type="domain" description="NmrA-like" evidence="3">
    <location>
        <begin position="3"/>
        <end position="296"/>
    </location>
</feature>
<protein>
    <recommendedName>
        <fullName evidence="3">NmrA-like domain-containing protein</fullName>
    </recommendedName>
</protein>
<dbReference type="PANTHER" id="PTHR42748">
    <property type="entry name" value="NITROGEN METABOLITE REPRESSION PROTEIN NMRA FAMILY MEMBER"/>
    <property type="match status" value="1"/>
</dbReference>
<evidence type="ECO:0000256" key="2">
    <source>
        <dbReference type="ARBA" id="ARBA00022857"/>
    </source>
</evidence>
<dbReference type="SUPFAM" id="SSF51735">
    <property type="entry name" value="NAD(P)-binding Rossmann-fold domains"/>
    <property type="match status" value="1"/>
</dbReference>
<dbReference type="InterPro" id="IPR051164">
    <property type="entry name" value="NmrA-like_oxidored"/>
</dbReference>
<proteinExistence type="inferred from homology"/>
<dbReference type="Gene3D" id="3.40.50.720">
    <property type="entry name" value="NAD(P)-binding Rossmann-like Domain"/>
    <property type="match status" value="1"/>
</dbReference>
<reference evidence="4" key="2">
    <citation type="submission" date="2023-05" db="EMBL/GenBank/DDBJ databases">
        <authorList>
            <consortium name="Lawrence Berkeley National Laboratory"/>
            <person name="Steindorff A."/>
            <person name="Hensen N."/>
            <person name="Bonometti L."/>
            <person name="Westerberg I."/>
            <person name="Brannstrom I.O."/>
            <person name="Guillou S."/>
            <person name="Cros-Aarteil S."/>
            <person name="Calhoun S."/>
            <person name="Haridas S."/>
            <person name="Kuo A."/>
            <person name="Mondo S."/>
            <person name="Pangilinan J."/>
            <person name="Riley R."/>
            <person name="Labutti K."/>
            <person name="Andreopoulos B."/>
            <person name="Lipzen A."/>
            <person name="Chen C."/>
            <person name="Yanf M."/>
            <person name="Daum C."/>
            <person name="Ng V."/>
            <person name="Clum A."/>
            <person name="Ohm R."/>
            <person name="Martin F."/>
            <person name="Silar P."/>
            <person name="Natvig D."/>
            <person name="Lalanne C."/>
            <person name="Gautier V."/>
            <person name="Ament-Velasquez S.L."/>
            <person name="Kruys A."/>
            <person name="Hutchinson M.I."/>
            <person name="Powell A.J."/>
            <person name="Barry K."/>
            <person name="Miller A.N."/>
            <person name="Grigoriev I.V."/>
            <person name="Debuchy R."/>
            <person name="Gladieux P."/>
            <person name="Thoren M.H."/>
            <person name="Johannesson H."/>
        </authorList>
    </citation>
    <scope>NUCLEOTIDE SEQUENCE</scope>
    <source>
        <strain evidence="4">CBS 103.79</strain>
    </source>
</reference>
<comment type="caution">
    <text evidence="4">The sequence shown here is derived from an EMBL/GenBank/DDBJ whole genome shotgun (WGS) entry which is preliminary data.</text>
</comment>
<dbReference type="Gene3D" id="3.90.25.10">
    <property type="entry name" value="UDP-galactose 4-epimerase, domain 1"/>
    <property type="match status" value="1"/>
</dbReference>